<gene>
    <name evidence="1" type="ORF">EVAR_89152_1</name>
</gene>
<evidence type="ECO:0000313" key="1">
    <source>
        <dbReference type="EMBL" id="GBP89447.1"/>
    </source>
</evidence>
<comment type="caution">
    <text evidence="1">The sequence shown here is derived from an EMBL/GenBank/DDBJ whole genome shotgun (WGS) entry which is preliminary data.</text>
</comment>
<keyword evidence="2" id="KW-1185">Reference proteome</keyword>
<accession>A0A4C1ZRZ7</accession>
<dbReference type="AlphaFoldDB" id="A0A4C1ZRZ7"/>
<dbReference type="Proteomes" id="UP000299102">
    <property type="component" value="Unassembled WGS sequence"/>
</dbReference>
<evidence type="ECO:0000313" key="2">
    <source>
        <dbReference type="Proteomes" id="UP000299102"/>
    </source>
</evidence>
<dbReference type="EMBL" id="BGZK01002003">
    <property type="protein sequence ID" value="GBP89447.1"/>
    <property type="molecule type" value="Genomic_DNA"/>
</dbReference>
<sequence length="75" mass="8453">YGIRRGRIIIVNANGIEPESGCGVIMHSAPASVHTACDYRAFHVNADGASRVIIQMRYRLRFRVRMYVRPLAHAN</sequence>
<name>A0A4C1ZRZ7_EUMVA</name>
<proteinExistence type="predicted"/>
<protein>
    <submittedName>
        <fullName evidence="1">Uncharacterized protein</fullName>
    </submittedName>
</protein>
<reference evidence="1 2" key="1">
    <citation type="journal article" date="2019" name="Commun. Biol.">
        <title>The bagworm genome reveals a unique fibroin gene that provides high tensile strength.</title>
        <authorList>
            <person name="Kono N."/>
            <person name="Nakamura H."/>
            <person name="Ohtoshi R."/>
            <person name="Tomita M."/>
            <person name="Numata K."/>
            <person name="Arakawa K."/>
        </authorList>
    </citation>
    <scope>NUCLEOTIDE SEQUENCE [LARGE SCALE GENOMIC DNA]</scope>
</reference>
<organism evidence="1 2">
    <name type="scientific">Eumeta variegata</name>
    <name type="common">Bagworm moth</name>
    <name type="synonym">Eumeta japonica</name>
    <dbReference type="NCBI Taxonomy" id="151549"/>
    <lineage>
        <taxon>Eukaryota</taxon>
        <taxon>Metazoa</taxon>
        <taxon>Ecdysozoa</taxon>
        <taxon>Arthropoda</taxon>
        <taxon>Hexapoda</taxon>
        <taxon>Insecta</taxon>
        <taxon>Pterygota</taxon>
        <taxon>Neoptera</taxon>
        <taxon>Endopterygota</taxon>
        <taxon>Lepidoptera</taxon>
        <taxon>Glossata</taxon>
        <taxon>Ditrysia</taxon>
        <taxon>Tineoidea</taxon>
        <taxon>Psychidae</taxon>
        <taxon>Oiketicinae</taxon>
        <taxon>Eumeta</taxon>
    </lineage>
</organism>
<feature type="non-terminal residue" evidence="1">
    <location>
        <position position="1"/>
    </location>
</feature>